<gene>
    <name evidence="3" type="ORF">Cvel_2475</name>
</gene>
<name>A0A0G4IFE8_9ALVE</name>
<dbReference type="AlphaFoldDB" id="A0A0G4IFE8"/>
<organism evidence="3">
    <name type="scientific">Chromera velia CCMP2878</name>
    <dbReference type="NCBI Taxonomy" id="1169474"/>
    <lineage>
        <taxon>Eukaryota</taxon>
        <taxon>Sar</taxon>
        <taxon>Alveolata</taxon>
        <taxon>Colpodellida</taxon>
        <taxon>Chromeraceae</taxon>
        <taxon>Chromera</taxon>
    </lineage>
</organism>
<accession>A0A0G4IFE8</accession>
<sequence length="588" mass="64508">MMVFARRLSIPLCLLAPDTSIRFDILTIHAVLFLLLQAVMRPCRSRMLNCIEFVSLLGWFLGVMTLRLVANIGVPLGVRVALVLLLFVYMAAFAVFSSGFIVLGAVLHYRGRAEAEALESMKERPREGGGSRWLSLSPFEGGEISKGGCYERGRTGCCGFLLRVFRFCGCANVRMERLRVRLQEGGHDPVLLQVLPVRSLRRKGRVGVGKRRRRGGPPLSATVPLCPVKHSKLSKRCESILEEEVVAVGRVLNEAWAVEQMGRGDGQTAEPFLPPPGVLRLPLLVSFCIRLSLLCTDSMDQSTWKEDSEKRFIAHVCEETAEHCAIVREILRVPHPMPPRTPDRSGSVSPSRPLLTAQQLPDPSTGSRAPSEPSPEEAEAAGDGREEQQLQAQFSSAHLPRPVSTQEEEGRPPVAEPRPPQIGPVEERIDEDRSDFSLGDFPWGDPVLEEFDREVRKGTVKPDSLPRTSTSSSAVSVRRILPPDIPVADQDRLGKENVNPKDRSAATSRPAGLEEAATSRPAELEEAGGELGSALDGKLHSQQIRSAATVRGRHRHALRQTRRQTLDGLLFGGGGLGGRRCGWMGVCL</sequence>
<keyword evidence="2" id="KW-0812">Transmembrane</keyword>
<dbReference type="VEuPathDB" id="CryptoDB:Cvel_2475"/>
<protein>
    <submittedName>
        <fullName evidence="3">Uncharacterized protein</fullName>
    </submittedName>
</protein>
<feature type="region of interest" description="Disordered" evidence="1">
    <location>
        <begin position="456"/>
        <end position="529"/>
    </location>
</feature>
<keyword evidence="2" id="KW-0472">Membrane</keyword>
<feature type="compositionally biased region" description="Basic and acidic residues" evidence="1">
    <location>
        <begin position="489"/>
        <end position="504"/>
    </location>
</feature>
<dbReference type="EMBL" id="CDMZ01005931">
    <property type="protein sequence ID" value="CEM55996.1"/>
    <property type="molecule type" value="Genomic_DNA"/>
</dbReference>
<feature type="compositionally biased region" description="Low complexity" evidence="1">
    <location>
        <begin position="467"/>
        <end position="479"/>
    </location>
</feature>
<dbReference type="PhylomeDB" id="A0A0G4IFE8"/>
<proteinExistence type="predicted"/>
<feature type="compositionally biased region" description="Polar residues" evidence="1">
    <location>
        <begin position="344"/>
        <end position="368"/>
    </location>
</feature>
<feature type="transmembrane region" description="Helical" evidence="2">
    <location>
        <begin position="51"/>
        <end position="70"/>
    </location>
</feature>
<evidence type="ECO:0000256" key="1">
    <source>
        <dbReference type="SAM" id="MobiDB-lite"/>
    </source>
</evidence>
<feature type="transmembrane region" description="Helical" evidence="2">
    <location>
        <begin position="82"/>
        <end position="107"/>
    </location>
</feature>
<evidence type="ECO:0000256" key="2">
    <source>
        <dbReference type="SAM" id="Phobius"/>
    </source>
</evidence>
<evidence type="ECO:0000313" key="3">
    <source>
        <dbReference type="EMBL" id="CEM55996.1"/>
    </source>
</evidence>
<keyword evidence="2" id="KW-1133">Transmembrane helix</keyword>
<reference evidence="3" key="1">
    <citation type="submission" date="2014-11" db="EMBL/GenBank/DDBJ databases">
        <authorList>
            <person name="Otto D Thomas"/>
            <person name="Naeem Raeece"/>
        </authorList>
    </citation>
    <scope>NUCLEOTIDE SEQUENCE</scope>
</reference>
<feature type="region of interest" description="Disordered" evidence="1">
    <location>
        <begin position="334"/>
        <end position="426"/>
    </location>
</feature>